<dbReference type="AlphaFoldDB" id="A0A3R7YJL9"/>
<proteinExistence type="predicted"/>
<dbReference type="PANTHER" id="PTHR37954">
    <property type="entry name" value="BLL4979 PROTEIN"/>
    <property type="match status" value="1"/>
</dbReference>
<dbReference type="Proteomes" id="UP000284763">
    <property type="component" value="Unassembled WGS sequence"/>
</dbReference>
<dbReference type="PANTHER" id="PTHR37954:SF3">
    <property type="entry name" value="DUF169 DOMAIN-CONTAINING PROTEIN"/>
    <property type="match status" value="1"/>
</dbReference>
<comment type="caution">
    <text evidence="1">The sequence shown here is derived from an EMBL/GenBank/DDBJ whole genome shotgun (WGS) entry which is preliminary data.</text>
</comment>
<dbReference type="Pfam" id="PF02596">
    <property type="entry name" value="DUF169"/>
    <property type="match status" value="1"/>
</dbReference>
<feature type="non-terminal residue" evidence="1">
    <location>
        <position position="1"/>
    </location>
</feature>
<protein>
    <recommendedName>
        <fullName evidence="3">DUF169 domain-containing protein</fullName>
    </recommendedName>
</protein>
<reference evidence="1 2" key="1">
    <citation type="submission" date="2018-08" db="EMBL/GenBank/DDBJ databases">
        <title>The metabolism and importance of syntrophic acetate oxidation coupled to methane or sulfide production in haloalkaline environments.</title>
        <authorList>
            <person name="Timmers P.H.A."/>
            <person name="Vavourakis C.D."/>
            <person name="Sorokin D.Y."/>
            <person name="Sinninghe Damste J.S."/>
            <person name="Muyzer G."/>
            <person name="Stams A.J.M."/>
            <person name="Plugge C.M."/>
        </authorList>
    </citation>
    <scope>NUCLEOTIDE SEQUENCE [LARGE SCALE GENOMIC DNA]</scope>
    <source>
        <strain evidence="1">MSAO_Arc3</strain>
    </source>
</reference>
<gene>
    <name evidence="1" type="ORF">D5R95_01300</name>
</gene>
<evidence type="ECO:0000313" key="2">
    <source>
        <dbReference type="Proteomes" id="UP000284763"/>
    </source>
</evidence>
<dbReference type="InterPro" id="IPR003748">
    <property type="entry name" value="DUF169"/>
</dbReference>
<dbReference type="EMBL" id="QZAB01000089">
    <property type="protein sequence ID" value="RQD91170.1"/>
    <property type="molecule type" value="Genomic_DNA"/>
</dbReference>
<evidence type="ECO:0008006" key="3">
    <source>
        <dbReference type="Google" id="ProtNLM"/>
    </source>
</evidence>
<accession>A0A3R7YJL9</accession>
<sequence>LDDPTRHCQMVDNVRYNGDSFYTLIDDHKCKGGAATLGFCDLPQSLKSGDLYFKLKRFSTINAARRTMEKVPVISPDSVKAIAYAPLEKTILVPDVIVIISNPETIMKISQSVLYKHGGRITADFAGIQSICGDGVAEPYNCGTVGITVGCSGSRKHTSINENEMIIGIPFERLNDLYGASKKMLAGN</sequence>
<evidence type="ECO:0000313" key="1">
    <source>
        <dbReference type="EMBL" id="RQD91170.1"/>
    </source>
</evidence>
<organism evidence="1 2">
    <name type="scientific">Methanosalsum natronophilum</name>
    <dbReference type="NCBI Taxonomy" id="768733"/>
    <lineage>
        <taxon>Archaea</taxon>
        <taxon>Methanobacteriati</taxon>
        <taxon>Methanobacteriota</taxon>
        <taxon>Stenosarchaea group</taxon>
        <taxon>Methanomicrobia</taxon>
        <taxon>Methanosarcinales</taxon>
        <taxon>Methanosarcinaceae</taxon>
        <taxon>Methanosalsum</taxon>
    </lineage>
</organism>
<name>A0A3R7YJL9_9EURY</name>